<dbReference type="PANTHER" id="PTHR32089">
    <property type="entry name" value="METHYL-ACCEPTING CHEMOTAXIS PROTEIN MCPB"/>
    <property type="match status" value="1"/>
</dbReference>
<accession>A0ABV8MSU4</accession>
<feature type="domain" description="Methyl-accepting transducer" evidence="5">
    <location>
        <begin position="267"/>
        <end position="503"/>
    </location>
</feature>
<feature type="transmembrane region" description="Helical" evidence="4">
    <location>
        <begin position="185"/>
        <end position="205"/>
    </location>
</feature>
<dbReference type="InterPro" id="IPR003660">
    <property type="entry name" value="HAMP_dom"/>
</dbReference>
<comment type="caution">
    <text evidence="7">The sequence shown here is derived from an EMBL/GenBank/DDBJ whole genome shotgun (WGS) entry which is preliminary data.</text>
</comment>
<dbReference type="InterPro" id="IPR024478">
    <property type="entry name" value="HlyB_4HB_MCP"/>
</dbReference>
<comment type="similarity">
    <text evidence="2">Belongs to the methyl-accepting chemotaxis (MCP) protein family.</text>
</comment>
<gene>
    <name evidence="7" type="ORF">ACFOW7_13745</name>
</gene>
<keyword evidence="1 3" id="KW-0807">Transducer</keyword>
<keyword evidence="4" id="KW-0812">Transmembrane</keyword>
<dbReference type="InterPro" id="IPR004089">
    <property type="entry name" value="MCPsignal_dom"/>
</dbReference>
<reference evidence="8" key="1">
    <citation type="journal article" date="2019" name="Int. J. Syst. Evol. Microbiol.">
        <title>The Global Catalogue of Microorganisms (GCM) 10K type strain sequencing project: providing services to taxonomists for standard genome sequencing and annotation.</title>
        <authorList>
            <consortium name="The Broad Institute Genomics Platform"/>
            <consortium name="The Broad Institute Genome Sequencing Center for Infectious Disease"/>
            <person name="Wu L."/>
            <person name="Ma J."/>
        </authorList>
    </citation>
    <scope>NUCLEOTIDE SEQUENCE [LARGE SCALE GENOMIC DNA]</scope>
    <source>
        <strain evidence="8">LMG 29894</strain>
    </source>
</reference>
<evidence type="ECO:0000259" key="6">
    <source>
        <dbReference type="PROSITE" id="PS50885"/>
    </source>
</evidence>
<organism evidence="7 8">
    <name type="scientific">Chitinimonas lacunae</name>
    <dbReference type="NCBI Taxonomy" id="1963018"/>
    <lineage>
        <taxon>Bacteria</taxon>
        <taxon>Pseudomonadati</taxon>
        <taxon>Pseudomonadota</taxon>
        <taxon>Betaproteobacteria</taxon>
        <taxon>Neisseriales</taxon>
        <taxon>Chitinibacteraceae</taxon>
        <taxon>Chitinimonas</taxon>
    </lineage>
</organism>
<dbReference type="CDD" id="cd11386">
    <property type="entry name" value="MCP_signal"/>
    <property type="match status" value="1"/>
</dbReference>
<keyword evidence="4" id="KW-1133">Transmembrane helix</keyword>
<dbReference type="SUPFAM" id="SSF58104">
    <property type="entry name" value="Methyl-accepting chemotaxis protein (MCP) signaling domain"/>
    <property type="match status" value="1"/>
</dbReference>
<evidence type="ECO:0000313" key="8">
    <source>
        <dbReference type="Proteomes" id="UP001595791"/>
    </source>
</evidence>
<proteinExistence type="inferred from homology"/>
<dbReference type="PROSITE" id="PS50111">
    <property type="entry name" value="CHEMOTAXIS_TRANSDUC_2"/>
    <property type="match status" value="1"/>
</dbReference>
<keyword evidence="8" id="KW-1185">Reference proteome</keyword>
<evidence type="ECO:0000256" key="2">
    <source>
        <dbReference type="ARBA" id="ARBA00029447"/>
    </source>
</evidence>
<evidence type="ECO:0000256" key="3">
    <source>
        <dbReference type="PROSITE-ProRule" id="PRU00284"/>
    </source>
</evidence>
<dbReference type="SMART" id="SM00283">
    <property type="entry name" value="MA"/>
    <property type="match status" value="1"/>
</dbReference>
<dbReference type="PROSITE" id="PS50885">
    <property type="entry name" value="HAMP"/>
    <property type="match status" value="1"/>
</dbReference>
<dbReference type="Gene3D" id="1.10.287.950">
    <property type="entry name" value="Methyl-accepting chemotaxis protein"/>
    <property type="match status" value="1"/>
</dbReference>
<evidence type="ECO:0000313" key="7">
    <source>
        <dbReference type="EMBL" id="MFC4160401.1"/>
    </source>
</evidence>
<dbReference type="SMART" id="SM00304">
    <property type="entry name" value="HAMP"/>
    <property type="match status" value="1"/>
</dbReference>
<dbReference type="Pfam" id="PF00672">
    <property type="entry name" value="HAMP"/>
    <property type="match status" value="1"/>
</dbReference>
<dbReference type="Pfam" id="PF00015">
    <property type="entry name" value="MCPsignal"/>
    <property type="match status" value="1"/>
</dbReference>
<dbReference type="Proteomes" id="UP001595791">
    <property type="component" value="Unassembled WGS sequence"/>
</dbReference>
<dbReference type="CDD" id="cd06225">
    <property type="entry name" value="HAMP"/>
    <property type="match status" value="1"/>
</dbReference>
<name>A0ABV8MSU4_9NEIS</name>
<protein>
    <submittedName>
        <fullName evidence="7">Methyl-accepting chemotaxis protein</fullName>
    </submittedName>
</protein>
<dbReference type="RefSeq" id="WP_378165186.1">
    <property type="nucleotide sequence ID" value="NZ_JBHSBU010000001.1"/>
</dbReference>
<sequence length="539" mass="58563">MLQRISHRLGAFIVLALIGLWITGLNGLYQLNSLQAALNDITKNVMPRVQSLDEIQRQFNLVRIEVLYHVLEAEAAKRGEREKSLSARWDALHKSLDDYAKLPLDDINRQMLAADKAALASYETGIAKALELSRSDMDSEAREYLSQEMLPKANAVAEALGKHGQFNNQKAIEHREKSEDRYRDSLLVLISLMAATTLLLLWVSYGTYRKVVGTAHEASRQVSRVARELDFSQPIPIKGQDELSELLHAFNGLIHGLRDGLGRIRNDAERLTLASAELAGSAEQITAGSVAQSDASANMAANVEQVTVSIGHVSNRTDEASSLTRASGSLALNGRDSVISTVKRIEQIADVVSGAAQELNQLEESGRQISAVVSVIKEVAEQTNLLALNAAIEAARAGEQGRGFAVVADEVRKLAERTAGSTVEIANMVQAIQQRSAQVSNQITRAVESVRDGVREGVSTRDVIEQIANSAEQGSQLVDEIATALREQSAASNSIAGQVERVAQMAEQNSRAAERGTELSKELQRLATTMNQVVGSYRL</sequence>
<dbReference type="PANTHER" id="PTHR32089:SF112">
    <property type="entry name" value="LYSOZYME-LIKE PROTEIN-RELATED"/>
    <property type="match status" value="1"/>
</dbReference>
<evidence type="ECO:0000259" key="5">
    <source>
        <dbReference type="PROSITE" id="PS50111"/>
    </source>
</evidence>
<evidence type="ECO:0000256" key="1">
    <source>
        <dbReference type="ARBA" id="ARBA00023224"/>
    </source>
</evidence>
<feature type="domain" description="HAMP" evidence="6">
    <location>
        <begin position="209"/>
        <end position="262"/>
    </location>
</feature>
<feature type="transmembrane region" description="Helical" evidence="4">
    <location>
        <begin position="12"/>
        <end position="29"/>
    </location>
</feature>
<keyword evidence="4" id="KW-0472">Membrane</keyword>
<dbReference type="EMBL" id="JBHSBU010000001">
    <property type="protein sequence ID" value="MFC4160401.1"/>
    <property type="molecule type" value="Genomic_DNA"/>
</dbReference>
<evidence type="ECO:0000256" key="4">
    <source>
        <dbReference type="SAM" id="Phobius"/>
    </source>
</evidence>
<dbReference type="Pfam" id="PF12729">
    <property type="entry name" value="4HB_MCP_1"/>
    <property type="match status" value="1"/>
</dbReference>